<feature type="non-terminal residue" evidence="1">
    <location>
        <position position="235"/>
    </location>
</feature>
<proteinExistence type="predicted"/>
<evidence type="ECO:0000313" key="1">
    <source>
        <dbReference type="EMBL" id="VUZ50134.1"/>
    </source>
</evidence>
<dbReference type="Proteomes" id="UP000321570">
    <property type="component" value="Unassembled WGS sequence"/>
</dbReference>
<gene>
    <name evidence="1" type="ORF">WMSIL1_LOCUS9053</name>
</gene>
<keyword evidence="2" id="KW-1185">Reference proteome</keyword>
<dbReference type="InterPro" id="IPR039169">
    <property type="entry name" value="Abitram"/>
</dbReference>
<dbReference type="PANTHER" id="PTHR13651">
    <property type="entry name" value="PROTEIN ABITRAM"/>
    <property type="match status" value="1"/>
</dbReference>
<reference evidence="1 2" key="1">
    <citation type="submission" date="2019-07" db="EMBL/GenBank/DDBJ databases">
        <authorList>
            <person name="Jastrzebski P J."/>
            <person name="Paukszto L."/>
            <person name="Jastrzebski P J."/>
        </authorList>
    </citation>
    <scope>NUCLEOTIDE SEQUENCE [LARGE SCALE GENOMIC DNA]</scope>
    <source>
        <strain evidence="1 2">WMS-il1</strain>
    </source>
</reference>
<dbReference type="EMBL" id="CABIJS010000344">
    <property type="protein sequence ID" value="VUZ50134.1"/>
    <property type="molecule type" value="Genomic_DNA"/>
</dbReference>
<dbReference type="GO" id="GO:0005634">
    <property type="term" value="C:nucleus"/>
    <property type="evidence" value="ECO:0007669"/>
    <property type="project" value="TreeGrafter"/>
</dbReference>
<dbReference type="AlphaFoldDB" id="A0A564YU97"/>
<protein>
    <submittedName>
        <fullName evidence="1">Uncharacterized protein</fullName>
    </submittedName>
</protein>
<dbReference type="PANTHER" id="PTHR13651:SF0">
    <property type="entry name" value="PROTEIN ABITRAM"/>
    <property type="match status" value="1"/>
</dbReference>
<evidence type="ECO:0000313" key="2">
    <source>
        <dbReference type="Proteomes" id="UP000321570"/>
    </source>
</evidence>
<accession>A0A564YU97</accession>
<name>A0A564YU97_HYMDI</name>
<sequence>MAIETEYADNQWIEQLVKDYQTPDSYKSASQEDPLPHSRQICLADRYFTTRYFPDVCEKDAHDDLCIMQHSNRICVVGLAAGHAVFTKCLNDQTHKIIGVDFQLNDSFNLLQCKVSGRRKRGSHKIQQGNGNHCLGYAICDRGERHALLSGGGLPGRLYESNSRLSIKVPENDRVPLAPIGHTGNNAAYLAVIMPPRTKTGNSACADNESVSILTDDGFLTGGLTWDEYKVLRNL</sequence>
<organism evidence="1 2">
    <name type="scientific">Hymenolepis diminuta</name>
    <name type="common">Rat tapeworm</name>
    <dbReference type="NCBI Taxonomy" id="6216"/>
    <lineage>
        <taxon>Eukaryota</taxon>
        <taxon>Metazoa</taxon>
        <taxon>Spiralia</taxon>
        <taxon>Lophotrochozoa</taxon>
        <taxon>Platyhelminthes</taxon>
        <taxon>Cestoda</taxon>
        <taxon>Eucestoda</taxon>
        <taxon>Cyclophyllidea</taxon>
        <taxon>Hymenolepididae</taxon>
        <taxon>Hymenolepis</taxon>
    </lineage>
</organism>